<proteinExistence type="predicted"/>
<sequence length="123" mass="13860">MRDARVAGRQNYNVSYESKKTGRSASAVKKVGNNRKQVDKRLGRWTSLLTRLKRPRTQADIRCRCHLSSPDLRSRDDGRLPPAKGQVADHGGPSRTPARRADLHAPAFSQCPLLLGHRHRDRS</sequence>
<protein>
    <submittedName>
        <fullName evidence="2">DUF3606 domain-containing protein</fullName>
    </submittedName>
</protein>
<dbReference type="AlphaFoldDB" id="A0A4Q0QEL5"/>
<organism evidence="2 3">
    <name type="scientific">Bradyrhizobium zhanjiangense</name>
    <dbReference type="NCBI Taxonomy" id="1325107"/>
    <lineage>
        <taxon>Bacteria</taxon>
        <taxon>Pseudomonadati</taxon>
        <taxon>Pseudomonadota</taxon>
        <taxon>Alphaproteobacteria</taxon>
        <taxon>Hyphomicrobiales</taxon>
        <taxon>Nitrobacteraceae</taxon>
        <taxon>Bradyrhizobium</taxon>
    </lineage>
</organism>
<accession>A0A4Q0QEL5</accession>
<dbReference type="Pfam" id="PF12244">
    <property type="entry name" value="DUF3606"/>
    <property type="match status" value="1"/>
</dbReference>
<evidence type="ECO:0000313" key="2">
    <source>
        <dbReference type="EMBL" id="RXG89546.1"/>
    </source>
</evidence>
<name>A0A4Q0QEL5_9BRAD</name>
<evidence type="ECO:0000256" key="1">
    <source>
        <dbReference type="SAM" id="MobiDB-lite"/>
    </source>
</evidence>
<feature type="region of interest" description="Disordered" evidence="1">
    <location>
        <begin position="68"/>
        <end position="108"/>
    </location>
</feature>
<comment type="caution">
    <text evidence="2">The sequence shown here is derived from an EMBL/GenBank/DDBJ whole genome shotgun (WGS) entry which is preliminary data.</text>
</comment>
<dbReference type="EMBL" id="RKMK01000032">
    <property type="protein sequence ID" value="RXG89546.1"/>
    <property type="molecule type" value="Genomic_DNA"/>
</dbReference>
<dbReference type="InterPro" id="IPR022037">
    <property type="entry name" value="DUF3606"/>
</dbReference>
<dbReference type="Proteomes" id="UP000290174">
    <property type="component" value="Unassembled WGS sequence"/>
</dbReference>
<reference evidence="2 3" key="1">
    <citation type="submission" date="2018-11" db="EMBL/GenBank/DDBJ databases">
        <title>Bradyrhizobium sp. nov., isolated from effective nodules of peanut in China.</title>
        <authorList>
            <person name="Li Y."/>
        </authorList>
    </citation>
    <scope>NUCLEOTIDE SEQUENCE [LARGE SCALE GENOMIC DNA]</scope>
    <source>
        <strain evidence="2 3">CCBAU 51770</strain>
    </source>
</reference>
<feature type="region of interest" description="Disordered" evidence="1">
    <location>
        <begin position="1"/>
        <end position="29"/>
    </location>
</feature>
<gene>
    <name evidence="2" type="ORF">EAS61_27695</name>
</gene>
<evidence type="ECO:0000313" key="3">
    <source>
        <dbReference type="Proteomes" id="UP000290174"/>
    </source>
</evidence>